<gene>
    <name evidence="2" type="ORF">CW354_11205</name>
</gene>
<name>A0A2S7K587_9PROT</name>
<keyword evidence="1" id="KW-0812">Transmembrane</keyword>
<protein>
    <recommendedName>
        <fullName evidence="4">DoxX family protein</fullName>
    </recommendedName>
</protein>
<organism evidence="2 3">
    <name type="scientific">Hyphococcus luteus</name>
    <dbReference type="NCBI Taxonomy" id="2058213"/>
    <lineage>
        <taxon>Bacteria</taxon>
        <taxon>Pseudomonadati</taxon>
        <taxon>Pseudomonadota</taxon>
        <taxon>Alphaproteobacteria</taxon>
        <taxon>Parvularculales</taxon>
        <taxon>Parvularculaceae</taxon>
        <taxon>Hyphococcus</taxon>
    </lineage>
</organism>
<reference evidence="2 3" key="1">
    <citation type="submission" date="2017-12" db="EMBL/GenBank/DDBJ databases">
        <authorList>
            <person name="Hurst M.R.H."/>
        </authorList>
    </citation>
    <scope>NUCLEOTIDE SEQUENCE [LARGE SCALE GENOMIC DNA]</scope>
    <source>
        <strain evidence="2 3">SY-3-19</strain>
    </source>
</reference>
<feature type="transmembrane region" description="Helical" evidence="1">
    <location>
        <begin position="112"/>
        <end position="130"/>
    </location>
</feature>
<evidence type="ECO:0000256" key="1">
    <source>
        <dbReference type="SAM" id="Phobius"/>
    </source>
</evidence>
<feature type="transmembrane region" description="Helical" evidence="1">
    <location>
        <begin position="51"/>
        <end position="72"/>
    </location>
</feature>
<dbReference type="EMBL" id="PJCH01000006">
    <property type="protein sequence ID" value="PQA87636.1"/>
    <property type="molecule type" value="Genomic_DNA"/>
</dbReference>
<feature type="transmembrane region" description="Helical" evidence="1">
    <location>
        <begin position="12"/>
        <end position="31"/>
    </location>
</feature>
<feature type="transmembrane region" description="Helical" evidence="1">
    <location>
        <begin position="79"/>
        <end position="97"/>
    </location>
</feature>
<comment type="caution">
    <text evidence="2">The sequence shown here is derived from an EMBL/GenBank/DDBJ whole genome shotgun (WGS) entry which is preliminary data.</text>
</comment>
<evidence type="ECO:0000313" key="2">
    <source>
        <dbReference type="EMBL" id="PQA87636.1"/>
    </source>
</evidence>
<keyword evidence="3" id="KW-1185">Reference proteome</keyword>
<evidence type="ECO:0008006" key="4">
    <source>
        <dbReference type="Google" id="ProtNLM"/>
    </source>
</evidence>
<dbReference type="AlphaFoldDB" id="A0A2S7K587"/>
<accession>A0A2S7K587</accession>
<sequence>MFGPQFQHYAIIFVRYFFGGFNLMSGLNYYVRFWPWPTLPPSPSATYIDVTITLGLFDVAKIIEMIAGLMLICNIGVPIALILLFPVTVTVFILNAFHSPLPHIMASGTRNMIFHLILFAAYSGYFLPLLKIRANPSPIWRNFPYIKKYF</sequence>
<dbReference type="Proteomes" id="UP000239504">
    <property type="component" value="Unassembled WGS sequence"/>
</dbReference>
<keyword evidence="1" id="KW-0472">Membrane</keyword>
<evidence type="ECO:0000313" key="3">
    <source>
        <dbReference type="Proteomes" id="UP000239504"/>
    </source>
</evidence>
<keyword evidence="1" id="KW-1133">Transmembrane helix</keyword>
<proteinExistence type="predicted"/>